<feature type="region of interest" description="Disordered" evidence="2">
    <location>
        <begin position="1"/>
        <end position="22"/>
    </location>
</feature>
<dbReference type="GO" id="GO:0006629">
    <property type="term" value="P:lipid metabolic process"/>
    <property type="evidence" value="ECO:0007669"/>
    <property type="project" value="UniProtKB-KW"/>
</dbReference>
<protein>
    <recommendedName>
        <fullName evidence="3">PNPLA domain-containing protein</fullName>
    </recommendedName>
</protein>
<keyword evidence="1" id="KW-0443">Lipid metabolism</keyword>
<keyword evidence="5" id="KW-1185">Reference proteome</keyword>
<dbReference type="EMBL" id="BRYA01000023">
    <property type="protein sequence ID" value="GMI32788.1"/>
    <property type="molecule type" value="Genomic_DNA"/>
</dbReference>
<dbReference type="OrthoDB" id="45309at2759"/>
<gene>
    <name evidence="4" type="ORF">TrCOL_g9895</name>
</gene>
<dbReference type="InterPro" id="IPR016035">
    <property type="entry name" value="Acyl_Trfase/lysoPLipase"/>
</dbReference>
<feature type="compositionally biased region" description="Polar residues" evidence="2">
    <location>
        <begin position="176"/>
        <end position="185"/>
    </location>
</feature>
<feature type="domain" description="PNPLA" evidence="3">
    <location>
        <begin position="73"/>
        <end position="342"/>
    </location>
</feature>
<sequence>MQDSQHVKESANQSANQATNQSKGVDLTDFEVKEEVFELSSLLNDHAVLNLIEARYSSNSKPFNRTDISHLSLSLEGGGMRGAVSAGMASAVAVLGMCDCFDSVYGSSAGSVVGAYMISRQMCVDVYTKLLISNRKFVKKDKIITSAAKSWVGMRKYVKSTPAPPPPSSSPLVRFISTNGTSSDASPVPDLTESPPFPSPDPENPISISIDDTPGMNISYVLEGIMSKSGLRPFDFPTFIHNLPQQSLNVIASASDFTTAVFSDANGDFFSKYSKSTGIIHPTITVNNDTRGMGSGFFSCLAASMVVPGVGGSPMHLKRPSDASDKLYFDAFVFEPIPYRSAVYSKTHEPATHVLALRTRPNGSPLETVPGIYEKYVGPYFFNKNGMREVAEWYLKGGQQYIYLEDILTLNSGLNSTSEKVPVPPPEVVYKREDFNGTPIEEWRSAHLASIMLPNSIPETSPLEQRPEVVIECVRDGFVAAYEALVGATEVEIGEGWTARKLAELIFPIDKEGGRGGNEKMRREQTTTVQVEGNRITTKDLHRNPFLAKQRSKRGRLKSLLSRRYRQKELLLEKRRSSRVPDPKLEEVLAMLPGVSGGAFSHLTVEIRNRLNKQEEEEMRELELNNPEEK</sequence>
<dbReference type="SUPFAM" id="SSF52151">
    <property type="entry name" value="FabD/lysophospholipase-like"/>
    <property type="match status" value="1"/>
</dbReference>
<feature type="region of interest" description="Disordered" evidence="2">
    <location>
        <begin position="159"/>
        <end position="209"/>
    </location>
</feature>
<evidence type="ECO:0000256" key="1">
    <source>
        <dbReference type="ARBA" id="ARBA00023098"/>
    </source>
</evidence>
<evidence type="ECO:0000313" key="4">
    <source>
        <dbReference type="EMBL" id="GMI32788.1"/>
    </source>
</evidence>
<evidence type="ECO:0000313" key="5">
    <source>
        <dbReference type="Proteomes" id="UP001165065"/>
    </source>
</evidence>
<dbReference type="AlphaFoldDB" id="A0A9W7L6A4"/>
<comment type="caution">
    <text evidence="4">The sequence shown here is derived from an EMBL/GenBank/DDBJ whole genome shotgun (WGS) entry which is preliminary data.</text>
</comment>
<proteinExistence type="predicted"/>
<name>A0A9W7L6A4_9STRA</name>
<dbReference type="Gene3D" id="3.40.1090.10">
    <property type="entry name" value="Cytosolic phospholipase A2 catalytic domain"/>
    <property type="match status" value="1"/>
</dbReference>
<dbReference type="InterPro" id="IPR002641">
    <property type="entry name" value="PNPLA_dom"/>
</dbReference>
<dbReference type="Proteomes" id="UP001165065">
    <property type="component" value="Unassembled WGS sequence"/>
</dbReference>
<reference evidence="5" key="1">
    <citation type="journal article" date="2023" name="Commun. Biol.">
        <title>Genome analysis of Parmales, the sister group of diatoms, reveals the evolutionary specialization of diatoms from phago-mixotrophs to photoautotrophs.</title>
        <authorList>
            <person name="Ban H."/>
            <person name="Sato S."/>
            <person name="Yoshikawa S."/>
            <person name="Yamada K."/>
            <person name="Nakamura Y."/>
            <person name="Ichinomiya M."/>
            <person name="Sato N."/>
            <person name="Blanc-Mathieu R."/>
            <person name="Endo H."/>
            <person name="Kuwata A."/>
            <person name="Ogata H."/>
        </authorList>
    </citation>
    <scope>NUCLEOTIDE SEQUENCE [LARGE SCALE GENOMIC DNA]</scope>
</reference>
<accession>A0A9W7L6A4</accession>
<evidence type="ECO:0000259" key="3">
    <source>
        <dbReference type="Pfam" id="PF01734"/>
    </source>
</evidence>
<feature type="compositionally biased region" description="Polar residues" evidence="2">
    <location>
        <begin position="10"/>
        <end position="22"/>
    </location>
</feature>
<organism evidence="4 5">
    <name type="scientific">Triparma columacea</name>
    <dbReference type="NCBI Taxonomy" id="722753"/>
    <lineage>
        <taxon>Eukaryota</taxon>
        <taxon>Sar</taxon>
        <taxon>Stramenopiles</taxon>
        <taxon>Ochrophyta</taxon>
        <taxon>Bolidophyceae</taxon>
        <taxon>Parmales</taxon>
        <taxon>Triparmaceae</taxon>
        <taxon>Triparma</taxon>
    </lineage>
</organism>
<evidence type="ECO:0000256" key="2">
    <source>
        <dbReference type="SAM" id="MobiDB-lite"/>
    </source>
</evidence>
<dbReference type="Pfam" id="PF01734">
    <property type="entry name" value="Patatin"/>
    <property type="match status" value="1"/>
</dbReference>